<gene>
    <name evidence="4" type="ORF">SAMN05660686_04102</name>
</gene>
<protein>
    <submittedName>
        <fullName evidence="4">2-methylcitrate dehydratase PrpD</fullName>
    </submittedName>
</protein>
<dbReference type="Pfam" id="PF03972">
    <property type="entry name" value="MmgE_PrpD_N"/>
    <property type="match status" value="1"/>
</dbReference>
<dbReference type="InterPro" id="IPR042183">
    <property type="entry name" value="MmgE/PrpD_sf_1"/>
</dbReference>
<dbReference type="Gene3D" id="3.30.1330.120">
    <property type="entry name" value="2-methylcitrate dehydratase PrpD"/>
    <property type="match status" value="1"/>
</dbReference>
<dbReference type="OrthoDB" id="9795089at2"/>
<feature type="domain" description="MmgE/PrpD N-terminal" evidence="2">
    <location>
        <begin position="20"/>
        <end position="245"/>
    </location>
</feature>
<comment type="similarity">
    <text evidence="1">Belongs to the PrpD family.</text>
</comment>
<evidence type="ECO:0000313" key="5">
    <source>
        <dbReference type="Proteomes" id="UP000198615"/>
    </source>
</evidence>
<evidence type="ECO:0000259" key="3">
    <source>
        <dbReference type="Pfam" id="PF19305"/>
    </source>
</evidence>
<reference evidence="4 5" key="1">
    <citation type="submission" date="2016-10" db="EMBL/GenBank/DDBJ databases">
        <authorList>
            <person name="Varghese N."/>
            <person name="Submissions S."/>
        </authorList>
    </citation>
    <scope>NUCLEOTIDE SEQUENCE [LARGE SCALE GENOMIC DNA]</scope>
    <source>
        <strain evidence="4 5">DSM 18839</strain>
    </source>
</reference>
<dbReference type="SUPFAM" id="SSF103378">
    <property type="entry name" value="2-methylcitrate dehydratase PrpD"/>
    <property type="match status" value="1"/>
</dbReference>
<dbReference type="InterPro" id="IPR036148">
    <property type="entry name" value="MmgE/PrpD_sf"/>
</dbReference>
<organism evidence="4 5">
    <name type="scientific">Thalassobaculum litoreum DSM 18839</name>
    <dbReference type="NCBI Taxonomy" id="1123362"/>
    <lineage>
        <taxon>Bacteria</taxon>
        <taxon>Pseudomonadati</taxon>
        <taxon>Pseudomonadota</taxon>
        <taxon>Alphaproteobacteria</taxon>
        <taxon>Rhodospirillales</taxon>
        <taxon>Thalassobaculaceae</taxon>
        <taxon>Thalassobaculum</taxon>
    </lineage>
</organism>
<dbReference type="Proteomes" id="UP000198615">
    <property type="component" value="Unassembled WGS sequence"/>
</dbReference>
<dbReference type="InterPro" id="IPR005656">
    <property type="entry name" value="MmgE_PrpD"/>
</dbReference>
<evidence type="ECO:0000256" key="1">
    <source>
        <dbReference type="ARBA" id="ARBA00006174"/>
    </source>
</evidence>
<dbReference type="PANTHER" id="PTHR16943:SF8">
    <property type="entry name" value="2-METHYLCITRATE DEHYDRATASE"/>
    <property type="match status" value="1"/>
</dbReference>
<dbReference type="InterPro" id="IPR045336">
    <property type="entry name" value="MmgE_PrpD_N"/>
</dbReference>
<evidence type="ECO:0000259" key="2">
    <source>
        <dbReference type="Pfam" id="PF03972"/>
    </source>
</evidence>
<evidence type="ECO:0000313" key="4">
    <source>
        <dbReference type="EMBL" id="SDG34722.1"/>
    </source>
</evidence>
<dbReference type="GO" id="GO:0016829">
    <property type="term" value="F:lyase activity"/>
    <property type="evidence" value="ECO:0007669"/>
    <property type="project" value="InterPro"/>
</dbReference>
<proteinExistence type="inferred from homology"/>
<name>A0A8G2F4Z6_9PROT</name>
<dbReference type="Pfam" id="PF19305">
    <property type="entry name" value="MmgE_PrpD_C"/>
    <property type="match status" value="1"/>
</dbReference>
<dbReference type="InterPro" id="IPR045337">
    <property type="entry name" value="MmgE_PrpD_C"/>
</dbReference>
<dbReference type="InterPro" id="IPR042188">
    <property type="entry name" value="MmgE/PrpD_sf_2"/>
</dbReference>
<dbReference type="AlphaFoldDB" id="A0A8G2F4Z6"/>
<dbReference type="Gene3D" id="1.10.4100.10">
    <property type="entry name" value="2-methylcitrate dehydratase PrpD"/>
    <property type="match status" value="1"/>
</dbReference>
<dbReference type="PANTHER" id="PTHR16943">
    <property type="entry name" value="2-METHYLCITRATE DEHYDRATASE-RELATED"/>
    <property type="match status" value="1"/>
</dbReference>
<sequence length="461" mass="48730">MIDGSPQPTDSASRIVAGIETLTRWAAALRFEDIPEPIRVRAATVLVDDLAAIVAARDEPELIGLTAGMAKSSGAAEATVFDGKGTRLDRYSAATVNGSAADWCELDEGYRRVICHAGLYCVPALLAEAEASGATARDLLRALTVGYEIAGRVARAFGWATLTLHPHGSLAAVGAAASVSALRGLSAQEMAKAISTACTLVVPGPFNHTVEGALVRNVWPGVGAWSGLRAVDWTLCGITGRPESLHDVYASAFNGEPHPEELTDGLGEDWALSDGYHKLHACCQYAHSAVEASLALCAKVDASTIREIHIDTHWKGRHLDNAQPATTLAAKFSMQHILAATAQFGHAGAEAFHASTLTAPELAAMREKVTIGAYEPEPAWPNDRPARVTWVLSDGARVTEECLSARGGPDRPLDPSEVRAKIRGIVDAPYPAMGAVLERLLDLDPAGLDRSWADTVVEMTA</sequence>
<accession>A0A8G2F4Z6</accession>
<feature type="domain" description="MmgE/PrpD C-terminal" evidence="3">
    <location>
        <begin position="280"/>
        <end position="430"/>
    </location>
</feature>
<dbReference type="RefSeq" id="WP_093153344.1">
    <property type="nucleotide sequence ID" value="NZ_FNBW01000015.1"/>
</dbReference>
<keyword evidence="5" id="KW-1185">Reference proteome</keyword>
<comment type="caution">
    <text evidence="4">The sequence shown here is derived from an EMBL/GenBank/DDBJ whole genome shotgun (WGS) entry which is preliminary data.</text>
</comment>
<dbReference type="EMBL" id="FNBW01000015">
    <property type="protein sequence ID" value="SDG34722.1"/>
    <property type="molecule type" value="Genomic_DNA"/>
</dbReference>